<feature type="region of interest" description="Disordered" evidence="1">
    <location>
        <begin position="1"/>
        <end position="49"/>
    </location>
</feature>
<keyword evidence="2" id="KW-0812">Transmembrane</keyword>
<gene>
    <name evidence="3" type="ORF">BJ979_002634</name>
</gene>
<protein>
    <submittedName>
        <fullName evidence="3">Uncharacterized protein</fullName>
    </submittedName>
</protein>
<keyword evidence="2" id="KW-1133">Transmembrane helix</keyword>
<evidence type="ECO:0000256" key="2">
    <source>
        <dbReference type="SAM" id="Phobius"/>
    </source>
</evidence>
<sequence length="398" mass="41428">MSTPNDPNSSSPPPSTDASGGFGYGAPQAAPRRQPVAPQSAGAGTPYGAPYGGARSLSSMSVSGADGRHPGYPNSTPGTTGLARGIVIGGMVIAALVVGVVAVNTIREVAFSPQAVAREYLNAIASGDLERADEMIEPDGKGDPGATLVTSDVLKSAENRISDVRVSRVSSGGYATVSYTLDGRTTSATLRLEREGTQAVFFDKWVIADSLAGTIAISARSSNTVSVNGVDVDLPARTYGSIRLIAYPGVYNLTIPDTSKWVVADKAKLTIGRSGRSYQSADLAVTPTAALEKEVESQVRAHLDDCAASTDARPRGCPFRVSAYGDVQGLGWKIDSYPDLSLQSDRGIRFSGESGSATATYQQRSGASSAYTTRVDTDTFSLYGDVRISGDTVRVTFS</sequence>
<dbReference type="Proteomes" id="UP000553888">
    <property type="component" value="Unassembled WGS sequence"/>
</dbReference>
<dbReference type="AlphaFoldDB" id="A0A852YLD4"/>
<keyword evidence="4" id="KW-1185">Reference proteome</keyword>
<evidence type="ECO:0000256" key="1">
    <source>
        <dbReference type="SAM" id="MobiDB-lite"/>
    </source>
</evidence>
<keyword evidence="2" id="KW-0472">Membrane</keyword>
<reference evidence="3 4" key="1">
    <citation type="submission" date="2020-07" db="EMBL/GenBank/DDBJ databases">
        <title>Sequencing the genomes of 1000 actinobacteria strains.</title>
        <authorList>
            <person name="Klenk H.-P."/>
        </authorList>
    </citation>
    <scope>NUCLEOTIDE SEQUENCE [LARGE SCALE GENOMIC DNA]</scope>
    <source>
        <strain evidence="3 4">DSM 23141</strain>
    </source>
</reference>
<dbReference type="EMBL" id="JACBZY010000001">
    <property type="protein sequence ID" value="NYH00009.1"/>
    <property type="molecule type" value="Genomic_DNA"/>
</dbReference>
<organism evidence="3 4">
    <name type="scientific">Schumannella luteola</name>
    <dbReference type="NCBI Taxonomy" id="472059"/>
    <lineage>
        <taxon>Bacteria</taxon>
        <taxon>Bacillati</taxon>
        <taxon>Actinomycetota</taxon>
        <taxon>Actinomycetes</taxon>
        <taxon>Micrococcales</taxon>
        <taxon>Microbacteriaceae</taxon>
        <taxon>Schumannella</taxon>
    </lineage>
</organism>
<accession>A0A852YLD4</accession>
<dbReference type="RefSeq" id="WP_179568566.1">
    <property type="nucleotide sequence ID" value="NZ_JACBZY010000001.1"/>
</dbReference>
<evidence type="ECO:0000313" key="3">
    <source>
        <dbReference type="EMBL" id="NYH00009.1"/>
    </source>
</evidence>
<feature type="compositionally biased region" description="Low complexity" evidence="1">
    <location>
        <begin position="26"/>
        <end position="49"/>
    </location>
</feature>
<name>A0A852YLD4_9MICO</name>
<proteinExistence type="predicted"/>
<feature type="transmembrane region" description="Helical" evidence="2">
    <location>
        <begin position="82"/>
        <end position="103"/>
    </location>
</feature>
<evidence type="ECO:0000313" key="4">
    <source>
        <dbReference type="Proteomes" id="UP000553888"/>
    </source>
</evidence>
<comment type="caution">
    <text evidence="3">The sequence shown here is derived from an EMBL/GenBank/DDBJ whole genome shotgun (WGS) entry which is preliminary data.</text>
</comment>